<name>A0ABS7X0R4_9GAMM</name>
<keyword evidence="2" id="KW-1185">Reference proteome</keyword>
<dbReference type="SUPFAM" id="SSF75169">
    <property type="entry name" value="DsrEFH-like"/>
    <property type="match status" value="1"/>
</dbReference>
<dbReference type="Pfam" id="PF04077">
    <property type="entry name" value="DsrH"/>
    <property type="match status" value="1"/>
</dbReference>
<gene>
    <name evidence="1" type="primary">tusB</name>
    <name evidence="1" type="ORF">KGQ91_12480</name>
</gene>
<organism evidence="1 2">
    <name type="scientific">Modicisalibacter tunisiensis</name>
    <dbReference type="NCBI Taxonomy" id="390637"/>
    <lineage>
        <taxon>Bacteria</taxon>
        <taxon>Pseudomonadati</taxon>
        <taxon>Pseudomonadota</taxon>
        <taxon>Gammaproteobacteria</taxon>
        <taxon>Oceanospirillales</taxon>
        <taxon>Halomonadaceae</taxon>
        <taxon>Modicisalibacter</taxon>
    </lineage>
</organism>
<dbReference type="PANTHER" id="PTHR37526">
    <property type="entry name" value="PROTEIN TUSB"/>
    <property type="match status" value="1"/>
</dbReference>
<proteinExistence type="predicted"/>
<sequence>MLLHLLNRSPASSRLIQDVLRAMGPEDRLLLIESGVYGAVPPQSAGFETLKGRCYALQEDLTSRGLAERQADWIIPVDMAGFVALTAETQRTVSWY</sequence>
<evidence type="ECO:0000313" key="1">
    <source>
        <dbReference type="EMBL" id="MBZ9568487.1"/>
    </source>
</evidence>
<comment type="caution">
    <text evidence="1">The sequence shown here is derived from an EMBL/GenBank/DDBJ whole genome shotgun (WGS) entry which is preliminary data.</text>
</comment>
<dbReference type="Gene3D" id="3.40.1260.10">
    <property type="entry name" value="DsrEFH-like"/>
    <property type="match status" value="1"/>
</dbReference>
<accession>A0ABS7X0R4</accession>
<reference evidence="1 2" key="1">
    <citation type="submission" date="2021-05" db="EMBL/GenBank/DDBJ databases">
        <title>Petroleum and Energy Research Collection (APPE): ex situ preservation of microbial diversity associated with the oil industry and exploitation of its biotechnological potential.</title>
        <authorList>
            <person name="Paixao C.T.M."/>
            <person name="Gomes M.B."/>
            <person name="Oliveira V.M."/>
        </authorList>
    </citation>
    <scope>NUCLEOTIDE SEQUENCE [LARGE SCALE GENOMIC DNA]</scope>
    <source>
        <strain evidence="1 2">LIT2</strain>
    </source>
</reference>
<dbReference type="Proteomes" id="UP001319883">
    <property type="component" value="Unassembled WGS sequence"/>
</dbReference>
<dbReference type="NCBIfam" id="TIGR03011">
    <property type="entry name" value="sulf_tusB_dsrH"/>
    <property type="match status" value="1"/>
</dbReference>
<dbReference type="PANTHER" id="PTHR37526:SF1">
    <property type="entry name" value="PROTEIN TUSB"/>
    <property type="match status" value="1"/>
</dbReference>
<dbReference type="EMBL" id="JAGXFD010000001">
    <property type="protein sequence ID" value="MBZ9568487.1"/>
    <property type="molecule type" value="Genomic_DNA"/>
</dbReference>
<evidence type="ECO:0000313" key="2">
    <source>
        <dbReference type="Proteomes" id="UP001319883"/>
    </source>
</evidence>
<dbReference type="RefSeq" id="WP_224421098.1">
    <property type="nucleotide sequence ID" value="NZ_JAGXFD010000001.1"/>
</dbReference>
<dbReference type="InterPro" id="IPR007215">
    <property type="entry name" value="Sulphur_relay_TusB/DsrH"/>
</dbReference>
<dbReference type="InterPro" id="IPR027396">
    <property type="entry name" value="DsrEFH-like"/>
</dbReference>
<protein>
    <submittedName>
        <fullName evidence="1">Sulfurtransferase complex subunit TusB</fullName>
    </submittedName>
</protein>